<gene>
    <name evidence="3" type="ORF">K227x_12600</name>
</gene>
<dbReference type="PROSITE" id="PS51257">
    <property type="entry name" value="PROKAR_LIPOPROTEIN"/>
    <property type="match status" value="1"/>
</dbReference>
<dbReference type="Gene3D" id="3.40.190.10">
    <property type="entry name" value="Periplasmic binding protein-like II"/>
    <property type="match status" value="1"/>
</dbReference>
<reference evidence="3 4" key="1">
    <citation type="submission" date="2019-02" db="EMBL/GenBank/DDBJ databases">
        <title>Deep-cultivation of Planctomycetes and their phenomic and genomic characterization uncovers novel biology.</title>
        <authorList>
            <person name="Wiegand S."/>
            <person name="Jogler M."/>
            <person name="Boedeker C."/>
            <person name="Pinto D."/>
            <person name="Vollmers J."/>
            <person name="Rivas-Marin E."/>
            <person name="Kohn T."/>
            <person name="Peeters S.H."/>
            <person name="Heuer A."/>
            <person name="Rast P."/>
            <person name="Oberbeckmann S."/>
            <person name="Bunk B."/>
            <person name="Jeske O."/>
            <person name="Meyerdierks A."/>
            <person name="Storesund J.E."/>
            <person name="Kallscheuer N."/>
            <person name="Luecker S."/>
            <person name="Lage O.M."/>
            <person name="Pohl T."/>
            <person name="Merkel B.J."/>
            <person name="Hornburger P."/>
            <person name="Mueller R.-W."/>
            <person name="Bruemmer F."/>
            <person name="Labrenz M."/>
            <person name="Spormann A.M."/>
            <person name="Op den Camp H."/>
            <person name="Overmann J."/>
            <person name="Amann R."/>
            <person name="Jetten M.S.M."/>
            <person name="Mascher T."/>
            <person name="Medema M.H."/>
            <person name="Devos D.P."/>
            <person name="Kaster A.-K."/>
            <person name="Ovreas L."/>
            <person name="Rohde M."/>
            <person name="Galperin M.Y."/>
            <person name="Jogler C."/>
        </authorList>
    </citation>
    <scope>NUCLEOTIDE SEQUENCE [LARGE SCALE GENOMIC DNA]</scope>
    <source>
        <strain evidence="3 4">K22_7</strain>
    </source>
</reference>
<dbReference type="GO" id="GO:0042597">
    <property type="term" value="C:periplasmic space"/>
    <property type="evidence" value="ECO:0007669"/>
    <property type="project" value="UniProtKB-SubCell"/>
</dbReference>
<dbReference type="InterPro" id="IPR050490">
    <property type="entry name" value="Bact_solute-bd_prot1"/>
</dbReference>
<dbReference type="PANTHER" id="PTHR43649">
    <property type="entry name" value="ARABINOSE-BINDING PROTEIN-RELATED"/>
    <property type="match status" value="1"/>
</dbReference>
<sequence length="433" mass="46662">MSKTGPPMLNRRNAILGTAACLAAVQGCGPSDAPAPISEPLRTDIPLRIAMAATKIQSDAINRSWGSVSDQPLKITTTQTSRDSSAPIADLIAAAENSDVVVVPLNAVAELVANDAIAPMASDDMQELIDDLYPALRGGVVRFGNNAYALPLASTLPALLTTESTAPDSPIATWHDYDQWVGEQANQAAGEPTAPGWAAAMFLWRAAGSAQRWLFNRENFAPTIDEETYIDSLALMAKTVARYPQPRRTPDQVWSDLLDQKIAGGIGFPTRPPGNESEIRVAPLPGGTNPLNQNKPLFDPWLSVIAITTNCRQTDASRTFVQWITGGESSESARRQIAPFAPVRISDAHDLSDPYAQWLTQKLDTPVTLPTIQVMGAAEYYAALDDQVIRCLGGKSTPAESLAETAKSWRALTARIGIDPQLRTWRRIQGIEA</sequence>
<dbReference type="AlphaFoldDB" id="A0A517N6Y4"/>
<evidence type="ECO:0000313" key="3">
    <source>
        <dbReference type="EMBL" id="QDT02881.1"/>
    </source>
</evidence>
<name>A0A517N6Y4_9BACT</name>
<keyword evidence="4" id="KW-1185">Reference proteome</keyword>
<organism evidence="3 4">
    <name type="scientific">Rubripirellula lacrimiformis</name>
    <dbReference type="NCBI Taxonomy" id="1930273"/>
    <lineage>
        <taxon>Bacteria</taxon>
        <taxon>Pseudomonadati</taxon>
        <taxon>Planctomycetota</taxon>
        <taxon>Planctomycetia</taxon>
        <taxon>Pirellulales</taxon>
        <taxon>Pirellulaceae</taxon>
        <taxon>Rubripirellula</taxon>
    </lineage>
</organism>
<protein>
    <recommendedName>
        <fullName evidence="5">Bacterial extracellular solute-binding protein</fullName>
    </recommendedName>
</protein>
<proteinExistence type="inferred from homology"/>
<dbReference type="SUPFAM" id="SSF53850">
    <property type="entry name" value="Periplasmic binding protein-like II"/>
    <property type="match status" value="1"/>
</dbReference>
<dbReference type="Pfam" id="PF13416">
    <property type="entry name" value="SBP_bac_8"/>
    <property type="match status" value="1"/>
</dbReference>
<evidence type="ECO:0000256" key="2">
    <source>
        <dbReference type="ARBA" id="ARBA00008520"/>
    </source>
</evidence>
<dbReference type="PANTHER" id="PTHR43649:SF30">
    <property type="entry name" value="ABC TRANSPORTER SUBSTRATE-BINDING PROTEIN"/>
    <property type="match status" value="1"/>
</dbReference>
<evidence type="ECO:0008006" key="5">
    <source>
        <dbReference type="Google" id="ProtNLM"/>
    </source>
</evidence>
<evidence type="ECO:0000313" key="4">
    <source>
        <dbReference type="Proteomes" id="UP000318538"/>
    </source>
</evidence>
<dbReference type="InterPro" id="IPR006059">
    <property type="entry name" value="SBP"/>
</dbReference>
<dbReference type="KEGG" id="rlc:K227x_12600"/>
<comment type="similarity">
    <text evidence="2">Belongs to the bacterial solute-binding protein 1 family.</text>
</comment>
<dbReference type="Proteomes" id="UP000318538">
    <property type="component" value="Chromosome"/>
</dbReference>
<accession>A0A517N6Y4</accession>
<dbReference type="EMBL" id="CP036525">
    <property type="protein sequence ID" value="QDT02881.1"/>
    <property type="molecule type" value="Genomic_DNA"/>
</dbReference>
<evidence type="ECO:0000256" key="1">
    <source>
        <dbReference type="ARBA" id="ARBA00004418"/>
    </source>
</evidence>
<comment type="subcellular location">
    <subcellularLocation>
        <location evidence="1">Periplasm</location>
    </subcellularLocation>
</comment>